<sequence>MPENCFIKLLSSTTNLTKLEIEDWEESWTASYSKRPVLKALKSTIKKTTTKSLHLLTRESIKSFCSVLHTIMFLNDDYFDDNLNQSQGIYKSWTASYSKRPVLKALKSTIKRTTTKSLYLLTRESIKCNEYLWIIQSALSHSTQATGDDTLGWNNYDNDHSFEVLKKKTPRKISM</sequence>
<evidence type="ECO:0000313" key="2">
    <source>
        <dbReference type="EMBL" id="CAF4028957.1"/>
    </source>
</evidence>
<evidence type="ECO:0000313" key="3">
    <source>
        <dbReference type="Proteomes" id="UP000677228"/>
    </source>
</evidence>
<gene>
    <name evidence="1" type="ORF">OVA965_LOCUS24909</name>
    <name evidence="2" type="ORF">TMI583_LOCUS25635</name>
</gene>
<reference evidence="1" key="1">
    <citation type="submission" date="2021-02" db="EMBL/GenBank/DDBJ databases">
        <authorList>
            <person name="Nowell W R."/>
        </authorList>
    </citation>
    <scope>NUCLEOTIDE SEQUENCE</scope>
</reference>
<dbReference type="EMBL" id="CAJOBA010036749">
    <property type="protein sequence ID" value="CAF4028957.1"/>
    <property type="molecule type" value="Genomic_DNA"/>
</dbReference>
<evidence type="ECO:0000313" key="1">
    <source>
        <dbReference type="EMBL" id="CAF1220823.1"/>
    </source>
</evidence>
<dbReference type="Proteomes" id="UP000677228">
    <property type="component" value="Unassembled WGS sequence"/>
</dbReference>
<dbReference type="Proteomes" id="UP000682733">
    <property type="component" value="Unassembled WGS sequence"/>
</dbReference>
<dbReference type="AlphaFoldDB" id="A0A8S2EMD7"/>
<dbReference type="EMBL" id="CAJNOK010015208">
    <property type="protein sequence ID" value="CAF1220823.1"/>
    <property type="molecule type" value="Genomic_DNA"/>
</dbReference>
<protein>
    <submittedName>
        <fullName evidence="1">Uncharacterized protein</fullName>
    </submittedName>
</protein>
<proteinExistence type="predicted"/>
<comment type="caution">
    <text evidence="1">The sequence shown here is derived from an EMBL/GenBank/DDBJ whole genome shotgun (WGS) entry which is preliminary data.</text>
</comment>
<accession>A0A8S2EMD7</accession>
<name>A0A8S2EMD7_9BILA</name>
<organism evidence="1 3">
    <name type="scientific">Didymodactylos carnosus</name>
    <dbReference type="NCBI Taxonomy" id="1234261"/>
    <lineage>
        <taxon>Eukaryota</taxon>
        <taxon>Metazoa</taxon>
        <taxon>Spiralia</taxon>
        <taxon>Gnathifera</taxon>
        <taxon>Rotifera</taxon>
        <taxon>Eurotatoria</taxon>
        <taxon>Bdelloidea</taxon>
        <taxon>Philodinida</taxon>
        <taxon>Philodinidae</taxon>
        <taxon>Didymodactylos</taxon>
    </lineage>
</organism>